<dbReference type="EMBL" id="APPZ01000010">
    <property type="protein sequence ID" value="ENV71510.1"/>
    <property type="molecule type" value="Genomic_DNA"/>
</dbReference>
<organism evidence="1 2">
    <name type="scientific">Acinetobacter johnsonii ANC 3681</name>
    <dbReference type="NCBI Taxonomy" id="1217662"/>
    <lineage>
        <taxon>Bacteria</taxon>
        <taxon>Pseudomonadati</taxon>
        <taxon>Pseudomonadota</taxon>
        <taxon>Gammaproteobacteria</taxon>
        <taxon>Moraxellales</taxon>
        <taxon>Moraxellaceae</taxon>
        <taxon>Acinetobacter</taxon>
    </lineage>
</organism>
<dbReference type="InterPro" id="IPR014948">
    <property type="entry name" value="BrxA"/>
</dbReference>
<dbReference type="Gene3D" id="1.10.3540.10">
    <property type="entry name" value="uncharacterized protein from magnetospirillum magneticum domain"/>
    <property type="match status" value="1"/>
</dbReference>
<evidence type="ECO:0008006" key="3">
    <source>
        <dbReference type="Google" id="ProtNLM"/>
    </source>
</evidence>
<dbReference type="RefSeq" id="WP_004984462.1">
    <property type="nucleotide sequence ID" value="NZ_KB849708.1"/>
</dbReference>
<reference evidence="1 2" key="1">
    <citation type="submission" date="2013-02" db="EMBL/GenBank/DDBJ databases">
        <title>The Genome Sequence of Acinetobacter johnsonii ANC 3681.</title>
        <authorList>
            <consortium name="The Broad Institute Genome Sequencing Platform"/>
            <consortium name="The Broad Institute Genome Sequencing Center for Infectious Disease"/>
            <person name="Cerqueira G."/>
            <person name="Feldgarden M."/>
            <person name="Courvalin P."/>
            <person name="Perichon B."/>
            <person name="Grillot-Courvalin C."/>
            <person name="Clermont D."/>
            <person name="Rocha E."/>
            <person name="Yoon E.-J."/>
            <person name="Nemec A."/>
            <person name="Walker B."/>
            <person name="Young S.K."/>
            <person name="Zeng Q."/>
            <person name="Gargeya S."/>
            <person name="Fitzgerald M."/>
            <person name="Haas B."/>
            <person name="Abouelleil A."/>
            <person name="Alvarado L."/>
            <person name="Arachchi H.M."/>
            <person name="Berlin A.M."/>
            <person name="Chapman S.B."/>
            <person name="Dewar J."/>
            <person name="Goldberg J."/>
            <person name="Griggs A."/>
            <person name="Gujja S."/>
            <person name="Hansen M."/>
            <person name="Howarth C."/>
            <person name="Imamovic A."/>
            <person name="Larimer J."/>
            <person name="McCowan C."/>
            <person name="Murphy C."/>
            <person name="Neiman D."/>
            <person name="Pearson M."/>
            <person name="Priest M."/>
            <person name="Roberts A."/>
            <person name="Saif S."/>
            <person name="Shea T."/>
            <person name="Sisk P."/>
            <person name="Sykes S."/>
            <person name="Wortman J."/>
            <person name="Nusbaum C."/>
            <person name="Birren B."/>
        </authorList>
    </citation>
    <scope>NUCLEOTIDE SEQUENCE [LARGE SCALE GENOMIC DNA]</scope>
    <source>
        <strain evidence="1 2">ANC 3681</strain>
    </source>
</reference>
<protein>
    <recommendedName>
        <fullName evidence="3">Inner membrane protein</fullName>
    </recommendedName>
</protein>
<dbReference type="Proteomes" id="UP000018444">
    <property type="component" value="Unassembled WGS sequence"/>
</dbReference>
<sequence length="195" mass="22549">MSSAKYTLSFTTGAALIYESVIVADLYAELQNWPKVRSKLMAENSFQSRTESTLKKLYGEISRRLKHLTDDQLNLLAMGTDEQKQALVWLAICRQYQFIYDFTIEVIIPQYEAAHFLLTHADYDAFFNTKAEWHDNLDFASRQTKSKARQVIFKMLKECGLISDENELIYQKLDEHLCQVIGKASDDLRLYPGNS</sequence>
<dbReference type="AlphaFoldDB" id="N9CSV7"/>
<gene>
    <name evidence="1" type="ORF">F946_03189</name>
</gene>
<dbReference type="PATRIC" id="fig|1217662.4.peg.3086"/>
<evidence type="ECO:0000313" key="1">
    <source>
        <dbReference type="EMBL" id="ENV71510.1"/>
    </source>
</evidence>
<evidence type="ECO:0000313" key="2">
    <source>
        <dbReference type="Proteomes" id="UP000018444"/>
    </source>
</evidence>
<name>N9CSV7_ACIJO</name>
<proteinExistence type="predicted"/>
<accession>N9CSV7</accession>
<dbReference type="InterPro" id="IPR023137">
    <property type="entry name" value="BrxA_sf"/>
</dbReference>
<dbReference type="Pfam" id="PF08849">
    <property type="entry name" value="BrxA"/>
    <property type="match status" value="1"/>
</dbReference>
<dbReference type="HOGENOM" id="CLU_112445_1_0_6"/>
<comment type="caution">
    <text evidence="1">The sequence shown here is derived from an EMBL/GenBank/DDBJ whole genome shotgun (WGS) entry which is preliminary data.</text>
</comment>
<dbReference type="GeneID" id="56340324"/>